<comment type="similarity">
    <text evidence="10">Belongs to the ZapG family.</text>
</comment>
<evidence type="ECO:0000256" key="9">
    <source>
        <dbReference type="ARBA" id="ARBA00023306"/>
    </source>
</evidence>
<evidence type="ECO:0000256" key="3">
    <source>
        <dbReference type="ARBA" id="ARBA00022519"/>
    </source>
</evidence>
<keyword evidence="6" id="KW-0133">Cell shape</keyword>
<evidence type="ECO:0000256" key="13">
    <source>
        <dbReference type="SAM" id="Coils"/>
    </source>
</evidence>
<evidence type="ECO:0000256" key="2">
    <source>
        <dbReference type="ARBA" id="ARBA00022475"/>
    </source>
</evidence>
<evidence type="ECO:0000313" key="16">
    <source>
        <dbReference type="Proteomes" id="UP001056834"/>
    </source>
</evidence>
<dbReference type="PANTHER" id="PTHR39579:SF1">
    <property type="entry name" value="INNER MEMBRANE PROTEIN YHCB"/>
    <property type="match status" value="1"/>
</dbReference>
<evidence type="ECO:0000256" key="1">
    <source>
        <dbReference type="ARBA" id="ARBA00004377"/>
    </source>
</evidence>
<accession>A0ABY4ST35</accession>
<feature type="transmembrane region" description="Helical" evidence="14">
    <location>
        <begin position="6"/>
        <end position="23"/>
    </location>
</feature>
<keyword evidence="13" id="KW-0175">Coiled coil</keyword>
<comment type="subcellular location">
    <subcellularLocation>
        <location evidence="1">Cell inner membrane</location>
        <topology evidence="1">Single-pass membrane protein</topology>
    </subcellularLocation>
</comment>
<dbReference type="EMBL" id="CP097762">
    <property type="protein sequence ID" value="URJ25139.1"/>
    <property type="molecule type" value="Genomic_DNA"/>
</dbReference>
<keyword evidence="16" id="KW-1185">Reference proteome</keyword>
<keyword evidence="9" id="KW-0131">Cell cycle</keyword>
<reference evidence="15" key="1">
    <citation type="submission" date="2022-05" db="EMBL/GenBank/DDBJ databases">
        <title>Impact of host demography and evolutionary history on endosymbiont molecular evolution: a test in carpenter ants (Genus Camponotus) and their Blochmannia endosymbionts.</title>
        <authorList>
            <person name="Manthey J.D."/>
            <person name="Giron J.C."/>
            <person name="Hruska J.P."/>
        </authorList>
    </citation>
    <scope>NUCLEOTIDE SEQUENCE</scope>
    <source>
        <strain evidence="15">C-006</strain>
    </source>
</reference>
<proteinExistence type="inferred from homology"/>
<dbReference type="Pfam" id="PF06295">
    <property type="entry name" value="ZapG-like"/>
    <property type="match status" value="1"/>
</dbReference>
<protein>
    <recommendedName>
        <fullName evidence="11">Z-ring associated protein G</fullName>
    </recommendedName>
    <alternativeName>
        <fullName evidence="12">Cell division protein ZapG</fullName>
    </alternativeName>
</protein>
<keyword evidence="7 14" id="KW-1133">Transmembrane helix</keyword>
<evidence type="ECO:0000256" key="11">
    <source>
        <dbReference type="ARBA" id="ARBA00035703"/>
    </source>
</evidence>
<dbReference type="RefSeq" id="WP_250223270.1">
    <property type="nucleotide sequence ID" value="NZ_CP097762.1"/>
</dbReference>
<keyword evidence="4" id="KW-0132">Cell division</keyword>
<gene>
    <name evidence="15" type="ORF">M9405_00135</name>
</gene>
<evidence type="ECO:0000313" key="15">
    <source>
        <dbReference type="EMBL" id="URJ25139.1"/>
    </source>
</evidence>
<keyword evidence="2" id="KW-1003">Cell membrane</keyword>
<evidence type="ECO:0000256" key="7">
    <source>
        <dbReference type="ARBA" id="ARBA00022989"/>
    </source>
</evidence>
<dbReference type="Proteomes" id="UP001056834">
    <property type="component" value="Chromosome"/>
</dbReference>
<evidence type="ECO:0000256" key="4">
    <source>
        <dbReference type="ARBA" id="ARBA00022618"/>
    </source>
</evidence>
<evidence type="ECO:0000256" key="10">
    <source>
        <dbReference type="ARBA" id="ARBA00035657"/>
    </source>
</evidence>
<keyword evidence="5 14" id="KW-0812">Transmembrane</keyword>
<evidence type="ECO:0000256" key="6">
    <source>
        <dbReference type="ARBA" id="ARBA00022960"/>
    </source>
</evidence>
<evidence type="ECO:0000256" key="12">
    <source>
        <dbReference type="ARBA" id="ARBA00035727"/>
    </source>
</evidence>
<feature type="coiled-coil region" evidence="13">
    <location>
        <begin position="29"/>
        <end position="56"/>
    </location>
</feature>
<evidence type="ECO:0000256" key="14">
    <source>
        <dbReference type="SAM" id="Phobius"/>
    </source>
</evidence>
<dbReference type="PANTHER" id="PTHR39579">
    <property type="entry name" value="INNER MEMBRANE PROTEIN YHCB"/>
    <property type="match status" value="1"/>
</dbReference>
<keyword evidence="3" id="KW-0997">Cell inner membrane</keyword>
<evidence type="ECO:0000256" key="8">
    <source>
        <dbReference type="ARBA" id="ARBA00023136"/>
    </source>
</evidence>
<evidence type="ECO:0000256" key="5">
    <source>
        <dbReference type="ARBA" id="ARBA00022692"/>
    </source>
</evidence>
<name>A0ABY4ST35_9ENTR</name>
<dbReference type="InterPro" id="IPR009386">
    <property type="entry name" value="ZapG-like"/>
</dbReference>
<keyword evidence="8 14" id="KW-0472">Membrane</keyword>
<sequence length="130" mass="15342">MVWVLALINLVIGIFIGITIMYYKTKYLLNNQKNLRNELQNNKTQLNAYKKELSQHFFNTIDLLNKIAENYRSLYDNVKKSANFFLPNAHMLNNIEEFSTQNIKHEKLPIETPLDYSDNIENTTENLNNK</sequence>
<organism evidence="15 16">
    <name type="scientific">Candidatus Blochmannia ocreatus</name>
    <name type="common">nom. nud.</name>
    <dbReference type="NCBI Taxonomy" id="251538"/>
    <lineage>
        <taxon>Bacteria</taxon>
        <taxon>Pseudomonadati</taxon>
        <taxon>Pseudomonadota</taxon>
        <taxon>Gammaproteobacteria</taxon>
        <taxon>Enterobacterales</taxon>
        <taxon>Enterobacteriaceae</taxon>
        <taxon>ant endosymbionts</taxon>
        <taxon>Candidatus Blochmanniella</taxon>
    </lineage>
</organism>